<dbReference type="GO" id="GO:0009055">
    <property type="term" value="F:electron transfer activity"/>
    <property type="evidence" value="ECO:0007669"/>
    <property type="project" value="TreeGrafter"/>
</dbReference>
<evidence type="ECO:0000313" key="3">
    <source>
        <dbReference type="Proteomes" id="UP000004691"/>
    </source>
</evidence>
<dbReference type="Pfam" id="PF00462">
    <property type="entry name" value="Glutaredoxin"/>
    <property type="match status" value="1"/>
</dbReference>
<dbReference type="OrthoDB" id="8991911at2"/>
<dbReference type="RefSeq" id="WP_006238753.1">
    <property type="nucleotide sequence ID" value="NZ_JH636049.1"/>
</dbReference>
<accession>I0V3A4</accession>
<dbReference type="CDD" id="cd02976">
    <property type="entry name" value="NrdH"/>
    <property type="match status" value="1"/>
</dbReference>
<dbReference type="eggNOG" id="COG0695">
    <property type="taxonomic scope" value="Bacteria"/>
</dbReference>
<dbReference type="PANTHER" id="PTHR34386:SF1">
    <property type="entry name" value="GLUTAREDOXIN-LIKE PROTEIN NRDH"/>
    <property type="match status" value="1"/>
</dbReference>
<dbReference type="PROSITE" id="PS51354">
    <property type="entry name" value="GLUTAREDOXIN_2"/>
    <property type="match status" value="1"/>
</dbReference>
<dbReference type="SUPFAM" id="SSF52833">
    <property type="entry name" value="Thioredoxin-like"/>
    <property type="match status" value="1"/>
</dbReference>
<organism evidence="2 3">
    <name type="scientific">Saccharomonospora xinjiangensis XJ-54</name>
    <dbReference type="NCBI Taxonomy" id="882086"/>
    <lineage>
        <taxon>Bacteria</taxon>
        <taxon>Bacillati</taxon>
        <taxon>Actinomycetota</taxon>
        <taxon>Actinomycetes</taxon>
        <taxon>Pseudonocardiales</taxon>
        <taxon>Pseudonocardiaceae</taxon>
        <taxon>Saccharomonospora</taxon>
    </lineage>
</organism>
<dbReference type="AlphaFoldDB" id="I0V3A4"/>
<dbReference type="InterPro" id="IPR036249">
    <property type="entry name" value="Thioredoxin-like_sf"/>
</dbReference>
<protein>
    <submittedName>
        <fullName evidence="2">Glutaredoxin-like protein</fullName>
    </submittedName>
</protein>
<proteinExistence type="predicted"/>
<evidence type="ECO:0000313" key="2">
    <source>
        <dbReference type="EMBL" id="EID54607.1"/>
    </source>
</evidence>
<dbReference type="HOGENOM" id="CLU_026126_11_0_11"/>
<reference evidence="2 3" key="1">
    <citation type="submission" date="2012-01" db="EMBL/GenBank/DDBJ databases">
        <title>Improved High-Quality Draft sequence of Saccharomonospora xinjiangensis XJ-54.</title>
        <authorList>
            <consortium name="US DOE Joint Genome Institute"/>
            <person name="Lucas S."/>
            <person name="Han J."/>
            <person name="Lapidus A."/>
            <person name="Cheng J.-F."/>
            <person name="Goodwin L."/>
            <person name="Pitluck S."/>
            <person name="Peters L."/>
            <person name="Mikhailova N."/>
            <person name="Teshima H."/>
            <person name="Detter J.C."/>
            <person name="Han C."/>
            <person name="Tapia R."/>
            <person name="Land M."/>
            <person name="Hauser L."/>
            <person name="Kyrpides N."/>
            <person name="Ivanova N."/>
            <person name="Pagani I."/>
            <person name="Brambilla E.-M."/>
            <person name="Klenk H.-P."/>
            <person name="Woyke T."/>
        </authorList>
    </citation>
    <scope>NUCLEOTIDE SEQUENCE [LARGE SCALE GENOMIC DNA]</scope>
    <source>
        <strain evidence="2 3">XJ-54</strain>
    </source>
</reference>
<dbReference type="InterPro" id="IPR002109">
    <property type="entry name" value="Glutaredoxin"/>
</dbReference>
<dbReference type="EMBL" id="JH636049">
    <property type="protein sequence ID" value="EID54607.1"/>
    <property type="molecule type" value="Genomic_DNA"/>
</dbReference>
<evidence type="ECO:0000259" key="1">
    <source>
        <dbReference type="Pfam" id="PF00462"/>
    </source>
</evidence>
<dbReference type="STRING" id="882086.SacxiDRAFT_2381"/>
<dbReference type="GO" id="GO:0045454">
    <property type="term" value="P:cell redox homeostasis"/>
    <property type="evidence" value="ECO:0007669"/>
    <property type="project" value="TreeGrafter"/>
</dbReference>
<sequence>MSIDTIEFYWRPGCPFCAILRGRLRESGLPVRETNIWEDSGAAARVRSVNGGNETVPTVFVGDHALVNPSMDELTAVIAREAPELFGLAQPSVQPSAQGYGAHGFQH</sequence>
<dbReference type="Proteomes" id="UP000004691">
    <property type="component" value="Unassembled WGS sequence"/>
</dbReference>
<dbReference type="InterPro" id="IPR051548">
    <property type="entry name" value="Grx-like_ET"/>
</dbReference>
<dbReference type="PANTHER" id="PTHR34386">
    <property type="entry name" value="GLUTAREDOXIN"/>
    <property type="match status" value="1"/>
</dbReference>
<dbReference type="Gene3D" id="3.40.30.10">
    <property type="entry name" value="Glutaredoxin"/>
    <property type="match status" value="1"/>
</dbReference>
<gene>
    <name evidence="2" type="ORF">SacxiDRAFT_2381</name>
</gene>
<feature type="domain" description="Glutaredoxin" evidence="1">
    <location>
        <begin position="6"/>
        <end position="64"/>
    </location>
</feature>
<keyword evidence="3" id="KW-1185">Reference proteome</keyword>
<name>I0V3A4_9PSEU</name>